<proteinExistence type="predicted"/>
<name>A0ABV6FS51_9BACT</name>
<dbReference type="PANTHER" id="PTHR47623">
    <property type="entry name" value="OS09G0287300 PROTEIN"/>
    <property type="match status" value="1"/>
</dbReference>
<dbReference type="PANTHER" id="PTHR47623:SF1">
    <property type="entry name" value="OS09G0287300 PROTEIN"/>
    <property type="match status" value="1"/>
</dbReference>
<evidence type="ECO:0000313" key="2">
    <source>
        <dbReference type="Proteomes" id="UP001589797"/>
    </source>
</evidence>
<dbReference type="InterPro" id="IPR029033">
    <property type="entry name" value="His_PPase_superfam"/>
</dbReference>
<sequence>MKNPKIFYLMRHGEADAGFGMSGDAVRPLTTNGKSHVFRVAQVLKKDVVQFDRILCSPAVRTRQTTSILTSELPAKNIQYEEKIYEADPDTLFRLINQVENEVNHLAMVGHNPGISGLLTYLTGDRYISLQPGMLAIIEIQVDEWKEVGRNTGILKEILQ</sequence>
<dbReference type="Gene3D" id="3.40.50.1240">
    <property type="entry name" value="Phosphoglycerate mutase-like"/>
    <property type="match status" value="1"/>
</dbReference>
<dbReference type="Proteomes" id="UP001589797">
    <property type="component" value="Unassembled WGS sequence"/>
</dbReference>
<comment type="caution">
    <text evidence="1">The sequence shown here is derived from an EMBL/GenBank/DDBJ whole genome shotgun (WGS) entry which is preliminary data.</text>
</comment>
<dbReference type="EMBL" id="JBHLWI010000009">
    <property type="protein sequence ID" value="MFC0262155.1"/>
    <property type="molecule type" value="Genomic_DNA"/>
</dbReference>
<dbReference type="RefSeq" id="WP_382386594.1">
    <property type="nucleotide sequence ID" value="NZ_JBHLWI010000009.1"/>
</dbReference>
<keyword evidence="2" id="KW-1185">Reference proteome</keyword>
<evidence type="ECO:0000313" key="1">
    <source>
        <dbReference type="EMBL" id="MFC0262155.1"/>
    </source>
</evidence>
<dbReference type="NCBIfam" id="TIGR00249">
    <property type="entry name" value="sixA"/>
    <property type="match status" value="1"/>
</dbReference>
<organism evidence="1 2">
    <name type="scientific">Fontibacter flavus</name>
    <dbReference type="NCBI Taxonomy" id="654838"/>
    <lineage>
        <taxon>Bacteria</taxon>
        <taxon>Pseudomonadati</taxon>
        <taxon>Bacteroidota</taxon>
        <taxon>Cytophagia</taxon>
        <taxon>Cytophagales</taxon>
        <taxon>Cyclobacteriaceae</taxon>
        <taxon>Fontibacter</taxon>
    </lineage>
</organism>
<accession>A0ABV6FS51</accession>
<dbReference type="Pfam" id="PF00300">
    <property type="entry name" value="His_Phos_1"/>
    <property type="match status" value="1"/>
</dbReference>
<reference evidence="1 2" key="1">
    <citation type="submission" date="2024-09" db="EMBL/GenBank/DDBJ databases">
        <authorList>
            <person name="Sun Q."/>
            <person name="Mori K."/>
        </authorList>
    </citation>
    <scope>NUCLEOTIDE SEQUENCE [LARGE SCALE GENOMIC DNA]</scope>
    <source>
        <strain evidence="1 2">CCM 7650</strain>
    </source>
</reference>
<gene>
    <name evidence="1" type="primary">sixA</name>
    <name evidence="1" type="ORF">ACFFIP_05625</name>
</gene>
<protein>
    <submittedName>
        <fullName evidence="1">Phosphohistidine phosphatase SixA</fullName>
    </submittedName>
</protein>
<dbReference type="InterPro" id="IPR013078">
    <property type="entry name" value="His_Pase_superF_clade-1"/>
</dbReference>
<dbReference type="SMART" id="SM00855">
    <property type="entry name" value="PGAM"/>
    <property type="match status" value="1"/>
</dbReference>
<dbReference type="SUPFAM" id="SSF53254">
    <property type="entry name" value="Phosphoglycerate mutase-like"/>
    <property type="match status" value="1"/>
</dbReference>
<dbReference type="InterPro" id="IPR004449">
    <property type="entry name" value="SixA"/>
</dbReference>
<dbReference type="CDD" id="cd07067">
    <property type="entry name" value="HP_PGM_like"/>
    <property type="match status" value="1"/>
</dbReference>